<keyword evidence="4" id="KW-1185">Reference proteome</keyword>
<dbReference type="OrthoDB" id="7430529at2759"/>
<feature type="region of interest" description="Disordered" evidence="1">
    <location>
        <begin position="177"/>
        <end position="279"/>
    </location>
</feature>
<evidence type="ECO:0000256" key="1">
    <source>
        <dbReference type="SAM" id="MobiDB-lite"/>
    </source>
</evidence>
<keyword evidence="2" id="KW-1133">Transmembrane helix</keyword>
<gene>
    <name evidence="3" type="primary">jg20269</name>
    <name evidence="3" type="ORF">PAEG_LOCUS9336</name>
</gene>
<comment type="caution">
    <text evidence="3">The sequence shown here is derived from an EMBL/GenBank/DDBJ whole genome shotgun (WGS) entry which is preliminary data.</text>
</comment>
<dbReference type="AlphaFoldDB" id="A0A8S4R407"/>
<evidence type="ECO:0000313" key="3">
    <source>
        <dbReference type="EMBL" id="CAH2230060.1"/>
    </source>
</evidence>
<organism evidence="3 4">
    <name type="scientific">Pararge aegeria aegeria</name>
    <dbReference type="NCBI Taxonomy" id="348720"/>
    <lineage>
        <taxon>Eukaryota</taxon>
        <taxon>Metazoa</taxon>
        <taxon>Ecdysozoa</taxon>
        <taxon>Arthropoda</taxon>
        <taxon>Hexapoda</taxon>
        <taxon>Insecta</taxon>
        <taxon>Pterygota</taxon>
        <taxon>Neoptera</taxon>
        <taxon>Endopterygota</taxon>
        <taxon>Lepidoptera</taxon>
        <taxon>Glossata</taxon>
        <taxon>Ditrysia</taxon>
        <taxon>Papilionoidea</taxon>
        <taxon>Nymphalidae</taxon>
        <taxon>Satyrinae</taxon>
        <taxon>Satyrini</taxon>
        <taxon>Parargina</taxon>
        <taxon>Pararge</taxon>
    </lineage>
</organism>
<keyword evidence="2" id="KW-0812">Transmembrane</keyword>
<feature type="transmembrane region" description="Helical" evidence="2">
    <location>
        <begin position="6"/>
        <end position="28"/>
    </location>
</feature>
<name>A0A8S4R407_9NEOP</name>
<dbReference type="Proteomes" id="UP000838756">
    <property type="component" value="Unassembled WGS sequence"/>
</dbReference>
<dbReference type="EMBL" id="CAKXAJ010024767">
    <property type="protein sequence ID" value="CAH2230060.1"/>
    <property type="molecule type" value="Genomic_DNA"/>
</dbReference>
<protein>
    <submittedName>
        <fullName evidence="3">Jg20269 protein</fullName>
    </submittedName>
</protein>
<evidence type="ECO:0000313" key="4">
    <source>
        <dbReference type="Proteomes" id="UP000838756"/>
    </source>
</evidence>
<sequence>MSFQGLVIVIFIITPFITSNFIQPITILSDLTNDKDIQFFKETLPWIVDNVGSDINIFYHFKDSGKNSGPRKCVLSQLAMNTYLQATFLNCEANGKPRSECIKSLPLNLRALNNCIKLKVNRFVKAADRNFRRYKINTTPALILPGRPIISNEKPEDILKGICLFYPRNKPIGCVNPKPFLPTKKPHIEKESTSEKPKPNQPEENKSTKEPLEEKEKAYPKESEGPKEETKNEDKGPSTIKESSAQRPVTPNPNEVPEEPTGQEKNQASDKNPIKQKDN</sequence>
<evidence type="ECO:0000256" key="2">
    <source>
        <dbReference type="SAM" id="Phobius"/>
    </source>
</evidence>
<proteinExistence type="predicted"/>
<reference evidence="3" key="1">
    <citation type="submission" date="2022-03" db="EMBL/GenBank/DDBJ databases">
        <authorList>
            <person name="Lindestad O."/>
        </authorList>
    </citation>
    <scope>NUCLEOTIDE SEQUENCE</scope>
</reference>
<accession>A0A8S4R407</accession>
<feature type="compositionally biased region" description="Basic and acidic residues" evidence="1">
    <location>
        <begin position="186"/>
        <end position="236"/>
    </location>
</feature>
<keyword evidence="2" id="KW-0472">Membrane</keyword>